<evidence type="ECO:0000256" key="1">
    <source>
        <dbReference type="ARBA" id="ARBA00004651"/>
    </source>
</evidence>
<dbReference type="InterPro" id="IPR045275">
    <property type="entry name" value="MscS_archaea/bacteria_type"/>
</dbReference>
<keyword evidence="11" id="KW-1185">Reference proteome</keyword>
<feature type="domain" description="Mechanosensitive ion channel MscS" evidence="8">
    <location>
        <begin position="132"/>
        <end position="198"/>
    </location>
</feature>
<evidence type="ECO:0000256" key="7">
    <source>
        <dbReference type="SAM" id="Phobius"/>
    </source>
</evidence>
<dbReference type="InterPro" id="IPR049278">
    <property type="entry name" value="MS_channel_C"/>
</dbReference>
<dbReference type="InterPro" id="IPR011014">
    <property type="entry name" value="MscS_channel_TM-2"/>
</dbReference>
<evidence type="ECO:0000256" key="2">
    <source>
        <dbReference type="ARBA" id="ARBA00008017"/>
    </source>
</evidence>
<sequence>MNLHDFFCSTILNINLDKVNINLEKAASFWDISIEKAITFCVKAVLIYAITQAAVSFTKYLFRRSQRRRRNKIALLDQTTESFVQRILVYAIYIIGTGIFLSLIPGMEKVSNSILAGAGIMAMAVGFASQEALSNFVSGLFIVFGKPFRIGDSIMIDAVVNGTVAEITLRHTVIKSLDNRMIIIPNSKINSSTIVNSTIGEQDTCSFIEVGVSYDTDLNRAIEVMRDEIMRHPLLIDRRSAEDKQAGTPQVMVRVIELGNSAITLKAWAWAANAGNAFVLKCDLLKSIKERFDKEKIEIPYPYNNVILKQ</sequence>
<evidence type="ECO:0000259" key="8">
    <source>
        <dbReference type="Pfam" id="PF00924"/>
    </source>
</evidence>
<evidence type="ECO:0008006" key="12">
    <source>
        <dbReference type="Google" id="ProtNLM"/>
    </source>
</evidence>
<feature type="transmembrane region" description="Helical" evidence="7">
    <location>
        <begin position="83"/>
        <end position="104"/>
    </location>
</feature>
<reference evidence="10 11" key="1">
    <citation type="submission" date="2023-04" db="EMBL/GenBank/DDBJ databases">
        <title>Draft genome sequence of acteroides sedimenti strain YN3PY1.</title>
        <authorList>
            <person name="Yoshida N."/>
        </authorList>
    </citation>
    <scope>NUCLEOTIDE SEQUENCE [LARGE SCALE GENOMIC DNA]</scope>
    <source>
        <strain evidence="10 11">YN3PY1</strain>
    </source>
</reference>
<keyword evidence="5 7" id="KW-1133">Transmembrane helix</keyword>
<dbReference type="InterPro" id="IPR010920">
    <property type="entry name" value="LSM_dom_sf"/>
</dbReference>
<dbReference type="InterPro" id="IPR023408">
    <property type="entry name" value="MscS_beta-dom_sf"/>
</dbReference>
<keyword evidence="4 7" id="KW-0812">Transmembrane</keyword>
<dbReference type="InterPro" id="IPR006685">
    <property type="entry name" value="MscS_channel_2nd"/>
</dbReference>
<name>A0ABM8I6J4_9BACE</name>
<accession>A0ABM8I6J4</accession>
<feature type="transmembrane region" description="Helical" evidence="7">
    <location>
        <begin position="37"/>
        <end position="62"/>
    </location>
</feature>
<proteinExistence type="inferred from homology"/>
<evidence type="ECO:0000313" key="11">
    <source>
        <dbReference type="Proteomes" id="UP001496674"/>
    </source>
</evidence>
<dbReference type="SUPFAM" id="SSF82689">
    <property type="entry name" value="Mechanosensitive channel protein MscS (YggB), C-terminal domain"/>
    <property type="match status" value="1"/>
</dbReference>
<dbReference type="SUPFAM" id="SSF82861">
    <property type="entry name" value="Mechanosensitive channel protein MscS (YggB), transmembrane region"/>
    <property type="match status" value="1"/>
</dbReference>
<feature type="domain" description="Mechanosensitive ion channel MscS C-terminal" evidence="9">
    <location>
        <begin position="208"/>
        <end position="299"/>
    </location>
</feature>
<dbReference type="Gene3D" id="1.10.287.1260">
    <property type="match status" value="1"/>
</dbReference>
<dbReference type="Proteomes" id="UP001496674">
    <property type="component" value="Chromosome"/>
</dbReference>
<dbReference type="EMBL" id="AP028055">
    <property type="protein sequence ID" value="BEG97743.1"/>
    <property type="molecule type" value="Genomic_DNA"/>
</dbReference>
<comment type="similarity">
    <text evidence="2">Belongs to the MscS (TC 1.A.23) family.</text>
</comment>
<dbReference type="Gene3D" id="3.30.70.100">
    <property type="match status" value="1"/>
</dbReference>
<evidence type="ECO:0000256" key="6">
    <source>
        <dbReference type="ARBA" id="ARBA00023136"/>
    </source>
</evidence>
<dbReference type="Gene3D" id="2.30.30.60">
    <property type="match status" value="1"/>
</dbReference>
<evidence type="ECO:0000256" key="4">
    <source>
        <dbReference type="ARBA" id="ARBA00022692"/>
    </source>
</evidence>
<keyword evidence="6 7" id="KW-0472">Membrane</keyword>
<gene>
    <name evidence="10" type="ORF">BSYN_00080</name>
</gene>
<dbReference type="InterPro" id="IPR011066">
    <property type="entry name" value="MscS_channel_C_sf"/>
</dbReference>
<organism evidence="10 11">
    <name type="scientific">Bacteroides sedimenti</name>
    <dbReference type="NCBI Taxonomy" id="2136147"/>
    <lineage>
        <taxon>Bacteria</taxon>
        <taxon>Pseudomonadati</taxon>
        <taxon>Bacteroidota</taxon>
        <taxon>Bacteroidia</taxon>
        <taxon>Bacteroidales</taxon>
        <taxon>Bacteroidaceae</taxon>
        <taxon>Bacteroides</taxon>
    </lineage>
</organism>
<comment type="subcellular location">
    <subcellularLocation>
        <location evidence="1">Cell membrane</location>
        <topology evidence="1">Multi-pass membrane protein</topology>
    </subcellularLocation>
</comment>
<evidence type="ECO:0000256" key="3">
    <source>
        <dbReference type="ARBA" id="ARBA00022475"/>
    </source>
</evidence>
<dbReference type="Pfam" id="PF00924">
    <property type="entry name" value="MS_channel_2nd"/>
    <property type="match status" value="1"/>
</dbReference>
<keyword evidence="3" id="KW-1003">Cell membrane</keyword>
<evidence type="ECO:0000259" key="9">
    <source>
        <dbReference type="Pfam" id="PF21082"/>
    </source>
</evidence>
<dbReference type="Pfam" id="PF21082">
    <property type="entry name" value="MS_channel_3rd"/>
    <property type="match status" value="1"/>
</dbReference>
<evidence type="ECO:0000256" key="5">
    <source>
        <dbReference type="ARBA" id="ARBA00022989"/>
    </source>
</evidence>
<dbReference type="PANTHER" id="PTHR30221">
    <property type="entry name" value="SMALL-CONDUCTANCE MECHANOSENSITIVE CHANNEL"/>
    <property type="match status" value="1"/>
</dbReference>
<dbReference type="SUPFAM" id="SSF50182">
    <property type="entry name" value="Sm-like ribonucleoproteins"/>
    <property type="match status" value="1"/>
</dbReference>
<dbReference type="PANTHER" id="PTHR30221:SF1">
    <property type="entry name" value="SMALL-CONDUCTANCE MECHANOSENSITIVE CHANNEL"/>
    <property type="match status" value="1"/>
</dbReference>
<dbReference type="RefSeq" id="WP_353332077.1">
    <property type="nucleotide sequence ID" value="NZ_AP028055.1"/>
</dbReference>
<evidence type="ECO:0000313" key="10">
    <source>
        <dbReference type="EMBL" id="BEG97743.1"/>
    </source>
</evidence>
<protein>
    <recommendedName>
        <fullName evidence="12">Mechanosensitive ion channel family protein</fullName>
    </recommendedName>
</protein>